<keyword evidence="3" id="KW-0560">Oxidoreductase</keyword>
<dbReference type="InterPro" id="IPR036291">
    <property type="entry name" value="NAD(P)-bd_dom_sf"/>
</dbReference>
<proteinExistence type="inferred from homology"/>
<dbReference type="GeneID" id="68295562"/>
<dbReference type="Gene3D" id="3.40.50.720">
    <property type="entry name" value="NAD(P)-binding Rossmann-like Domain"/>
    <property type="match status" value="1"/>
</dbReference>
<evidence type="ECO:0008006" key="7">
    <source>
        <dbReference type="Google" id="ProtNLM"/>
    </source>
</evidence>
<organism evidence="5 6">
    <name type="scientific">Cercospora kikuchii</name>
    <dbReference type="NCBI Taxonomy" id="84275"/>
    <lineage>
        <taxon>Eukaryota</taxon>
        <taxon>Fungi</taxon>
        <taxon>Dikarya</taxon>
        <taxon>Ascomycota</taxon>
        <taxon>Pezizomycotina</taxon>
        <taxon>Dothideomycetes</taxon>
        <taxon>Dothideomycetidae</taxon>
        <taxon>Mycosphaerellales</taxon>
        <taxon>Mycosphaerellaceae</taxon>
        <taxon>Cercospora</taxon>
    </lineage>
</organism>
<keyword evidence="2" id="KW-0521">NADP</keyword>
<feature type="region of interest" description="Disordered" evidence="4">
    <location>
        <begin position="307"/>
        <end position="328"/>
    </location>
</feature>
<accession>A0A9P3CUG6</accession>
<dbReference type="PROSITE" id="PS00061">
    <property type="entry name" value="ADH_SHORT"/>
    <property type="match status" value="1"/>
</dbReference>
<dbReference type="InterPro" id="IPR020904">
    <property type="entry name" value="Sc_DH/Rdtase_CS"/>
</dbReference>
<dbReference type="PANTHER" id="PTHR43180:SF31">
    <property type="entry name" value="CHAIN DEHYDROGENASE_REDUCTASE, PUTATIVE (AFU_ORTHOLOGUE AFUA_2G16570)-RELATED"/>
    <property type="match status" value="1"/>
</dbReference>
<protein>
    <recommendedName>
        <fullName evidence="7">5'-hydroxyaverantin dehydrogenase</fullName>
    </recommendedName>
</protein>
<dbReference type="RefSeq" id="XP_044661367.1">
    <property type="nucleotide sequence ID" value="XM_044805432.1"/>
</dbReference>
<dbReference type="AlphaFoldDB" id="A0A9P3CUG6"/>
<evidence type="ECO:0000256" key="3">
    <source>
        <dbReference type="ARBA" id="ARBA00023002"/>
    </source>
</evidence>
<evidence type="ECO:0000313" key="5">
    <source>
        <dbReference type="EMBL" id="GIZ46880.1"/>
    </source>
</evidence>
<evidence type="ECO:0000256" key="1">
    <source>
        <dbReference type="ARBA" id="ARBA00006484"/>
    </source>
</evidence>
<keyword evidence="6" id="KW-1185">Reference proteome</keyword>
<dbReference type="Pfam" id="PF00106">
    <property type="entry name" value="adh_short"/>
    <property type="match status" value="1"/>
</dbReference>
<feature type="region of interest" description="Disordered" evidence="4">
    <location>
        <begin position="1"/>
        <end position="20"/>
    </location>
</feature>
<evidence type="ECO:0000256" key="2">
    <source>
        <dbReference type="ARBA" id="ARBA00022857"/>
    </source>
</evidence>
<dbReference type="InterPro" id="IPR002347">
    <property type="entry name" value="SDR_fam"/>
</dbReference>
<dbReference type="GO" id="GO:0016491">
    <property type="term" value="F:oxidoreductase activity"/>
    <property type="evidence" value="ECO:0007669"/>
    <property type="project" value="UniProtKB-KW"/>
</dbReference>
<reference evidence="5 6" key="1">
    <citation type="submission" date="2021-01" db="EMBL/GenBank/DDBJ databases">
        <title>Cercospora kikuchii MAFF 305040 whole genome shotgun sequence.</title>
        <authorList>
            <person name="Kashiwa T."/>
            <person name="Suzuki T."/>
        </authorList>
    </citation>
    <scope>NUCLEOTIDE SEQUENCE [LARGE SCALE GENOMIC DNA]</scope>
    <source>
        <strain evidence="5 6">MAFF 305040</strain>
    </source>
</reference>
<evidence type="ECO:0000313" key="6">
    <source>
        <dbReference type="Proteomes" id="UP000825890"/>
    </source>
</evidence>
<dbReference type="PRINTS" id="PR00081">
    <property type="entry name" value="GDHRDH"/>
</dbReference>
<gene>
    <name evidence="5" type="ORF">CKM354_000998700</name>
</gene>
<dbReference type="SUPFAM" id="SSF51735">
    <property type="entry name" value="NAD(P)-binding Rossmann-fold domains"/>
    <property type="match status" value="1"/>
</dbReference>
<evidence type="ECO:0000256" key="4">
    <source>
        <dbReference type="SAM" id="MobiDB-lite"/>
    </source>
</evidence>
<name>A0A9P3CUG6_9PEZI</name>
<sequence>MAPNTEFTRNEAIPGGTTPDLSSLKGKSVVLTGGGSGIGEQYMRHFVAAGAFVTFSDIVEDRAEKLVNELGSENVAFVPVNVLVWQDQVKLFKAALEKSPSKTIDVVIANAGIGTVDDSLIHTEDSNGDPVEPELTTLKVNIIGVFYTVKLAMYYFPKQPEGDDRDRCIIMTASLSGYLDHADAPQYNASKHGVRAIMKSIRRTGPAQNIRINLIAPWFIQTSLAPQQFWDAVRATGAEFCDIKDAGKAATHLASDKRINELGRALGIVPKSFQQRGYFDLEVDDWNDENYMTAYQKGLVGRNAASKQESEQKAPSSLNVASTSVIEA</sequence>
<dbReference type="EMBL" id="BOLY01000006">
    <property type="protein sequence ID" value="GIZ46880.1"/>
    <property type="molecule type" value="Genomic_DNA"/>
</dbReference>
<comment type="similarity">
    <text evidence="1">Belongs to the short-chain dehydrogenases/reductases (SDR) family.</text>
</comment>
<feature type="compositionally biased region" description="Polar residues" evidence="4">
    <location>
        <begin position="313"/>
        <end position="328"/>
    </location>
</feature>
<dbReference type="Proteomes" id="UP000825890">
    <property type="component" value="Unassembled WGS sequence"/>
</dbReference>
<dbReference type="OrthoDB" id="5371740at2759"/>
<dbReference type="PANTHER" id="PTHR43180">
    <property type="entry name" value="3-OXOACYL-(ACYL-CARRIER-PROTEIN) REDUCTASE (AFU_ORTHOLOGUE AFUA_6G11210)"/>
    <property type="match status" value="1"/>
</dbReference>
<comment type="caution">
    <text evidence="5">The sequence shown here is derived from an EMBL/GenBank/DDBJ whole genome shotgun (WGS) entry which is preliminary data.</text>
</comment>